<evidence type="ECO:0000313" key="5">
    <source>
        <dbReference type="EMBL" id="KAB6139130.1"/>
    </source>
</evidence>
<feature type="domain" description="4Fe-4S ferredoxin-type" evidence="4">
    <location>
        <begin position="34"/>
        <end position="63"/>
    </location>
</feature>
<dbReference type="SUPFAM" id="SSF54862">
    <property type="entry name" value="4Fe-4S ferredoxins"/>
    <property type="match status" value="1"/>
</dbReference>
<proteinExistence type="predicted"/>
<dbReference type="Pfam" id="PF12838">
    <property type="entry name" value="Fer4_7"/>
    <property type="match status" value="1"/>
</dbReference>
<dbReference type="PROSITE" id="PS51379">
    <property type="entry name" value="4FE4S_FER_2"/>
    <property type="match status" value="2"/>
</dbReference>
<dbReference type="RefSeq" id="WP_151935613.1">
    <property type="nucleotide sequence ID" value="NZ_WDED01000068.1"/>
</dbReference>
<dbReference type="Proteomes" id="UP000434604">
    <property type="component" value="Unassembled WGS sequence"/>
</dbReference>
<dbReference type="InterPro" id="IPR017896">
    <property type="entry name" value="4Fe4S_Fe-S-bd"/>
</dbReference>
<dbReference type="InterPro" id="IPR052977">
    <property type="entry name" value="Polyferredoxin-like_ET"/>
</dbReference>
<dbReference type="InterPro" id="IPR007525">
    <property type="entry name" value="FrhB_FdhB_C"/>
</dbReference>
<organism evidence="5 6">
    <name type="scientific">Bacteroides xylanisolvens</name>
    <dbReference type="NCBI Taxonomy" id="371601"/>
    <lineage>
        <taxon>Bacteria</taxon>
        <taxon>Pseudomonadati</taxon>
        <taxon>Bacteroidota</taxon>
        <taxon>Bacteroidia</taxon>
        <taxon>Bacteroidales</taxon>
        <taxon>Bacteroidaceae</taxon>
        <taxon>Bacteroides</taxon>
    </lineage>
</organism>
<dbReference type="PANTHER" id="PTHR43193:SF2">
    <property type="entry name" value="POLYFERREDOXIN PROTEIN FWDF"/>
    <property type="match status" value="1"/>
</dbReference>
<dbReference type="GO" id="GO:0051536">
    <property type="term" value="F:iron-sulfur cluster binding"/>
    <property type="evidence" value="ECO:0007669"/>
    <property type="project" value="UniProtKB-KW"/>
</dbReference>
<dbReference type="PANTHER" id="PTHR43193">
    <property type="match status" value="1"/>
</dbReference>
<reference evidence="5 6" key="1">
    <citation type="journal article" date="2019" name="Nat. Med.">
        <title>A library of human gut bacterial isolates paired with longitudinal multiomics data enables mechanistic microbiome research.</title>
        <authorList>
            <person name="Poyet M."/>
            <person name="Groussin M."/>
            <person name="Gibbons S.M."/>
            <person name="Avila-Pacheco J."/>
            <person name="Jiang X."/>
            <person name="Kearney S.M."/>
            <person name="Perrotta A.R."/>
            <person name="Berdy B."/>
            <person name="Zhao S."/>
            <person name="Lieberman T.D."/>
            <person name="Swanson P.K."/>
            <person name="Smith M."/>
            <person name="Roesemann S."/>
            <person name="Alexander J.E."/>
            <person name="Rich S.A."/>
            <person name="Livny J."/>
            <person name="Vlamakis H."/>
            <person name="Clish C."/>
            <person name="Bullock K."/>
            <person name="Deik A."/>
            <person name="Scott J."/>
            <person name="Pierce K.A."/>
            <person name="Xavier R.J."/>
            <person name="Alm E.J."/>
        </authorList>
    </citation>
    <scope>NUCLEOTIDE SEQUENCE [LARGE SCALE GENOMIC DNA]</scope>
    <source>
        <strain evidence="5 6">BIOML-A58</strain>
    </source>
</reference>
<feature type="domain" description="4Fe-4S ferredoxin-type" evidence="4">
    <location>
        <begin position="1"/>
        <end position="29"/>
    </location>
</feature>
<dbReference type="GO" id="GO:0046872">
    <property type="term" value="F:metal ion binding"/>
    <property type="evidence" value="ECO:0007669"/>
    <property type="project" value="UniProtKB-KW"/>
</dbReference>
<accession>A0A7J5PJE0</accession>
<dbReference type="Pfam" id="PF04432">
    <property type="entry name" value="FrhB_FdhB_C"/>
    <property type="match status" value="1"/>
</dbReference>
<evidence type="ECO:0000256" key="2">
    <source>
        <dbReference type="ARBA" id="ARBA00023004"/>
    </source>
</evidence>
<keyword evidence="3" id="KW-0411">Iron-sulfur</keyword>
<dbReference type="PROSITE" id="PS00198">
    <property type="entry name" value="4FE4S_FER_1"/>
    <property type="match status" value="1"/>
</dbReference>
<dbReference type="AlphaFoldDB" id="A0A7J5PJE0"/>
<keyword evidence="1" id="KW-0479">Metal-binding</keyword>
<gene>
    <name evidence="5" type="ORF">GA398_24920</name>
</gene>
<comment type="caution">
    <text evidence="5">The sequence shown here is derived from an EMBL/GenBank/DDBJ whole genome shotgun (WGS) entry which is preliminary data.</text>
</comment>
<evidence type="ECO:0000259" key="4">
    <source>
        <dbReference type="PROSITE" id="PS51379"/>
    </source>
</evidence>
<dbReference type="Gene3D" id="3.30.70.20">
    <property type="match status" value="1"/>
</dbReference>
<evidence type="ECO:0000256" key="3">
    <source>
        <dbReference type="ARBA" id="ARBA00023014"/>
    </source>
</evidence>
<keyword evidence="2" id="KW-0408">Iron</keyword>
<name>A0A7J5PJE0_9BACE</name>
<dbReference type="EMBL" id="WDED01000068">
    <property type="protein sequence ID" value="KAB6139130.1"/>
    <property type="molecule type" value="Genomic_DNA"/>
</dbReference>
<protein>
    <submittedName>
        <fullName evidence="5">4Fe-4S dicluster domain-containing protein</fullName>
    </submittedName>
</protein>
<sequence length="402" mass="46783">MEICPHNKCTGCYACVNACVYGCITMQEDKMGCIHPIVNEDDCIHCNLCKRSCPNNAELIYKYPLKCFASWITDIDKRKFCASGGIGTVISEYVIRQGGVVFGSRYNESMVPVMTYTENIEDLVFFKGSRYVQSLVGNETYKHVKTFLKNNRLVLFIGTPCQIAGLKTYLQKDFDNLFTVDLICHGVCPTKYFIEEVDYLKNKYHLKEITDIRFRGNDGNNYRLSLWDRNKRKLFPRSDFYVKILHIDEAQQFYIIGFLLGVSMRENCYSCNYSRPERVADITIGDFIGLGVAVPFDYPEKNVSSVLINTEKGEALYESISKKMETLMNVERSYEERLAYKPSLVEPFKRNPLNAIFGEYYKQYGYTLGIRKTLEKEMKKRKSKHFLRILFFPCRIIKKWLK</sequence>
<evidence type="ECO:0000313" key="6">
    <source>
        <dbReference type="Proteomes" id="UP000434604"/>
    </source>
</evidence>
<dbReference type="InterPro" id="IPR017900">
    <property type="entry name" value="4Fe4S_Fe_S_CS"/>
</dbReference>
<evidence type="ECO:0000256" key="1">
    <source>
        <dbReference type="ARBA" id="ARBA00022723"/>
    </source>
</evidence>